<keyword evidence="1" id="KW-0472">Membrane</keyword>
<evidence type="ECO:0000313" key="2">
    <source>
        <dbReference type="EMBL" id="MBF6296549.1"/>
    </source>
</evidence>
<accession>A0ABS0CNY1</accession>
<evidence type="ECO:0000313" key="3">
    <source>
        <dbReference type="Proteomes" id="UP000702209"/>
    </source>
</evidence>
<keyword evidence="3" id="KW-1185">Reference proteome</keyword>
<proteinExistence type="predicted"/>
<dbReference type="Proteomes" id="UP000702209">
    <property type="component" value="Unassembled WGS sequence"/>
</dbReference>
<dbReference type="EMBL" id="JADLQX010000002">
    <property type="protein sequence ID" value="MBF6296549.1"/>
    <property type="molecule type" value="Genomic_DNA"/>
</dbReference>
<keyword evidence="1" id="KW-1133">Transmembrane helix</keyword>
<feature type="transmembrane region" description="Helical" evidence="1">
    <location>
        <begin position="16"/>
        <end position="36"/>
    </location>
</feature>
<evidence type="ECO:0008006" key="4">
    <source>
        <dbReference type="Google" id="ProtNLM"/>
    </source>
</evidence>
<keyword evidence="1" id="KW-0812">Transmembrane</keyword>
<organism evidence="2 3">
    <name type="scientific">Nocardia amamiensis</name>
    <dbReference type="NCBI Taxonomy" id="404578"/>
    <lineage>
        <taxon>Bacteria</taxon>
        <taxon>Bacillati</taxon>
        <taxon>Actinomycetota</taxon>
        <taxon>Actinomycetes</taxon>
        <taxon>Mycobacteriales</taxon>
        <taxon>Nocardiaceae</taxon>
        <taxon>Nocardia</taxon>
    </lineage>
</organism>
<comment type="caution">
    <text evidence="2">The sequence shown here is derived from an EMBL/GenBank/DDBJ whole genome shotgun (WGS) entry which is preliminary data.</text>
</comment>
<reference evidence="2 3" key="1">
    <citation type="submission" date="2020-10" db="EMBL/GenBank/DDBJ databases">
        <title>Identification of Nocardia species via Next-generation sequencing and recognition of intraspecies genetic diversity.</title>
        <authorList>
            <person name="Li P."/>
            <person name="Li P."/>
            <person name="Lu B."/>
        </authorList>
    </citation>
    <scope>NUCLEOTIDE SEQUENCE [LARGE SCALE GENOMIC DNA]</scope>
    <source>
        <strain evidence="2 3">BJ06-0157</strain>
    </source>
</reference>
<dbReference type="RefSeq" id="WP_195127924.1">
    <property type="nucleotide sequence ID" value="NZ_JADLQX010000002.1"/>
</dbReference>
<name>A0ABS0CNY1_9NOCA</name>
<gene>
    <name evidence="2" type="ORF">IU459_03215</name>
</gene>
<protein>
    <recommendedName>
        <fullName evidence="4">DUF4395 domain-containing protein</fullName>
    </recommendedName>
</protein>
<evidence type="ECO:0000256" key="1">
    <source>
        <dbReference type="SAM" id="Phobius"/>
    </source>
</evidence>
<sequence>MTGERGFASASVPRHLLRGLAGFGAVIAAFALYPLVGFVSLLLVPVGMVVLRGCPTCWAIGLVQTISRGRLRRSCVDGHCTLVGTESRPD</sequence>